<organism evidence="4 5">
    <name type="scientific">Hermetia illucens</name>
    <name type="common">Black soldier fly</name>
    <dbReference type="NCBI Taxonomy" id="343691"/>
    <lineage>
        <taxon>Eukaryota</taxon>
        <taxon>Metazoa</taxon>
        <taxon>Ecdysozoa</taxon>
        <taxon>Arthropoda</taxon>
        <taxon>Hexapoda</taxon>
        <taxon>Insecta</taxon>
        <taxon>Pterygota</taxon>
        <taxon>Neoptera</taxon>
        <taxon>Endopterygota</taxon>
        <taxon>Diptera</taxon>
        <taxon>Brachycera</taxon>
        <taxon>Stratiomyomorpha</taxon>
        <taxon>Stratiomyidae</taxon>
        <taxon>Hermetiinae</taxon>
        <taxon>Hermetia</taxon>
    </lineage>
</organism>
<dbReference type="OrthoDB" id="6418165at2759"/>
<dbReference type="AlphaFoldDB" id="A0A7R8UZ10"/>
<name>A0A7R8UZ10_HERIL</name>
<evidence type="ECO:0000256" key="1">
    <source>
        <dbReference type="ARBA" id="ARBA00022460"/>
    </source>
</evidence>
<keyword evidence="3" id="KW-0732">Signal</keyword>
<dbReference type="Proteomes" id="UP000594454">
    <property type="component" value="Chromosome 5"/>
</dbReference>
<evidence type="ECO:0000313" key="5">
    <source>
        <dbReference type="Proteomes" id="UP000594454"/>
    </source>
</evidence>
<keyword evidence="1 2" id="KW-0193">Cuticle</keyword>
<protein>
    <submittedName>
        <fullName evidence="4">Uncharacterized protein</fullName>
    </submittedName>
</protein>
<dbReference type="Pfam" id="PF00379">
    <property type="entry name" value="Chitin_bind_4"/>
    <property type="match status" value="1"/>
</dbReference>
<dbReference type="PROSITE" id="PS51155">
    <property type="entry name" value="CHIT_BIND_RR_2"/>
    <property type="match status" value="1"/>
</dbReference>
<dbReference type="InParanoid" id="A0A7R8UZ10"/>
<dbReference type="PANTHER" id="PTHR12236:SF76">
    <property type="entry name" value="ADULT-SPECIFIC CUTICULAR PROTEIN ACP-20-LIKE PROTEIN"/>
    <property type="match status" value="1"/>
</dbReference>
<dbReference type="GO" id="GO:0042302">
    <property type="term" value="F:structural constituent of cuticle"/>
    <property type="evidence" value="ECO:0007669"/>
    <property type="project" value="UniProtKB-UniRule"/>
</dbReference>
<sequence length="97" mass="10882">MWKSLFLLCCLVAFVASRPQGADERPEPYEYNYEVKDPEKDLFFDKNEAGDASGKVTGKYSVWLPDGRLMTVEYTVENGESGFVPKITFADNASPFG</sequence>
<dbReference type="GO" id="GO:0005615">
    <property type="term" value="C:extracellular space"/>
    <property type="evidence" value="ECO:0007669"/>
    <property type="project" value="TreeGrafter"/>
</dbReference>
<feature type="chain" id="PRO_5030554606" evidence="3">
    <location>
        <begin position="18"/>
        <end position="97"/>
    </location>
</feature>
<proteinExistence type="predicted"/>
<reference evidence="4 5" key="1">
    <citation type="submission" date="2020-11" db="EMBL/GenBank/DDBJ databases">
        <authorList>
            <person name="Wallbank WR R."/>
            <person name="Pardo Diaz C."/>
            <person name="Kozak K."/>
            <person name="Martin S."/>
            <person name="Jiggins C."/>
            <person name="Moest M."/>
            <person name="Warren A I."/>
            <person name="Generalovic N T."/>
            <person name="Byers J.R.P. K."/>
            <person name="Montejo-Kovacevich G."/>
            <person name="Yen C E."/>
        </authorList>
    </citation>
    <scope>NUCLEOTIDE SEQUENCE [LARGE SCALE GENOMIC DNA]</scope>
</reference>
<feature type="signal peptide" evidence="3">
    <location>
        <begin position="1"/>
        <end position="17"/>
    </location>
</feature>
<dbReference type="EMBL" id="LR899013">
    <property type="protein sequence ID" value="CAD7089755.1"/>
    <property type="molecule type" value="Genomic_DNA"/>
</dbReference>
<accession>A0A7R8UZ10</accession>
<gene>
    <name evidence="4" type="ORF">HERILL_LOCUS12286</name>
</gene>
<evidence type="ECO:0000256" key="2">
    <source>
        <dbReference type="PROSITE-ProRule" id="PRU00497"/>
    </source>
</evidence>
<keyword evidence="5" id="KW-1185">Reference proteome</keyword>
<dbReference type="PANTHER" id="PTHR12236">
    <property type="entry name" value="STRUCTURAL CONTITUENT OF CUTICLE"/>
    <property type="match status" value="1"/>
</dbReference>
<evidence type="ECO:0000313" key="4">
    <source>
        <dbReference type="EMBL" id="CAD7089755.1"/>
    </source>
</evidence>
<dbReference type="OMA" id="KYEAYEY"/>
<dbReference type="GO" id="GO:0031012">
    <property type="term" value="C:extracellular matrix"/>
    <property type="evidence" value="ECO:0007669"/>
    <property type="project" value="TreeGrafter"/>
</dbReference>
<evidence type="ECO:0000256" key="3">
    <source>
        <dbReference type="SAM" id="SignalP"/>
    </source>
</evidence>
<dbReference type="InterPro" id="IPR051217">
    <property type="entry name" value="Insect_Cuticle_Struc_Prot"/>
</dbReference>
<dbReference type="InterPro" id="IPR000618">
    <property type="entry name" value="Insect_cuticle"/>
</dbReference>